<dbReference type="AlphaFoldDB" id="A0A7W8ENA3"/>
<dbReference type="RefSeq" id="WP_151158595.1">
    <property type="nucleotide sequence ID" value="NZ_JACHIL010000001.1"/>
</dbReference>
<protein>
    <submittedName>
        <fullName evidence="2">Uncharacterized protein</fullName>
    </submittedName>
</protein>
<feature type="chain" id="PRO_5030820694" evidence="1">
    <location>
        <begin position="29"/>
        <end position="261"/>
    </location>
</feature>
<evidence type="ECO:0000313" key="3">
    <source>
        <dbReference type="Proteomes" id="UP000531231"/>
    </source>
</evidence>
<gene>
    <name evidence="2" type="ORF">HNQ68_000526</name>
</gene>
<evidence type="ECO:0000313" key="2">
    <source>
        <dbReference type="EMBL" id="MBB5090014.1"/>
    </source>
</evidence>
<dbReference type="EMBL" id="JACHIL010000001">
    <property type="protein sequence ID" value="MBB5090014.1"/>
    <property type="molecule type" value="Genomic_DNA"/>
</dbReference>
<keyword evidence="3" id="KW-1185">Reference proteome</keyword>
<feature type="signal peptide" evidence="1">
    <location>
        <begin position="1"/>
        <end position="28"/>
    </location>
</feature>
<name>A0A7W8ENA3_9HYPH</name>
<keyword evidence="1" id="KW-0732">Signal</keyword>
<dbReference type="Proteomes" id="UP000531231">
    <property type="component" value="Unassembled WGS sequence"/>
</dbReference>
<proteinExistence type="predicted"/>
<reference evidence="2 3" key="1">
    <citation type="submission" date="2020-08" db="EMBL/GenBank/DDBJ databases">
        <title>Genomic Encyclopedia of Type Strains, Phase IV (KMG-IV): sequencing the most valuable type-strain genomes for metagenomic binning, comparative biology and taxonomic classification.</title>
        <authorList>
            <person name="Goeker M."/>
        </authorList>
    </citation>
    <scope>NUCLEOTIDE SEQUENCE [LARGE SCALE GENOMIC DNA]</scope>
    <source>
        <strain evidence="2 3">DSM 25620</strain>
    </source>
</reference>
<evidence type="ECO:0000256" key="1">
    <source>
        <dbReference type="SAM" id="SignalP"/>
    </source>
</evidence>
<accession>A0A7W8ENA3</accession>
<comment type="caution">
    <text evidence="2">The sequence shown here is derived from an EMBL/GenBank/DDBJ whole genome shotgun (WGS) entry which is preliminary data.</text>
</comment>
<organism evidence="2 3">
    <name type="scientific">Pseudochrobactrum saccharolyticum</name>
    <dbReference type="NCBI Taxonomy" id="354352"/>
    <lineage>
        <taxon>Bacteria</taxon>
        <taxon>Pseudomonadati</taxon>
        <taxon>Pseudomonadota</taxon>
        <taxon>Alphaproteobacteria</taxon>
        <taxon>Hyphomicrobiales</taxon>
        <taxon>Brucellaceae</taxon>
        <taxon>Pseudochrobactrum</taxon>
    </lineage>
</organism>
<sequence>MVPVHFKRLSLAILALGISVAFSSPLQATVPATGTEHLNKALQEFIVRLEETKRTKLPPRLSNSQDAPVLEDLWNVPAIIGQAPYQASDLPILMDIIQQQAQVTKAYVSFSTDPQKPADTEKNSIAFQDEITRSSAAMVSFIAAALEAAGDYAETLKTTSNGKAQTDTILKLRLGLQQVINGSALMLSNPELNAHNQERLAQALADNAPAIAKAISLQDRKMLSNIIERAKPVLRDTARQSADRFISAMENKDCTGLCILH</sequence>